<dbReference type="EMBL" id="BMAC01000704">
    <property type="protein sequence ID" value="GFQ01750.1"/>
    <property type="molecule type" value="Genomic_DNA"/>
</dbReference>
<organism evidence="2 3">
    <name type="scientific">Phtheirospermum japonicum</name>
    <dbReference type="NCBI Taxonomy" id="374723"/>
    <lineage>
        <taxon>Eukaryota</taxon>
        <taxon>Viridiplantae</taxon>
        <taxon>Streptophyta</taxon>
        <taxon>Embryophyta</taxon>
        <taxon>Tracheophyta</taxon>
        <taxon>Spermatophyta</taxon>
        <taxon>Magnoliopsida</taxon>
        <taxon>eudicotyledons</taxon>
        <taxon>Gunneridae</taxon>
        <taxon>Pentapetalae</taxon>
        <taxon>asterids</taxon>
        <taxon>lamiids</taxon>
        <taxon>Lamiales</taxon>
        <taxon>Orobanchaceae</taxon>
        <taxon>Orobanchaceae incertae sedis</taxon>
        <taxon>Phtheirospermum</taxon>
    </lineage>
</organism>
<dbReference type="Proteomes" id="UP000653305">
    <property type="component" value="Unassembled WGS sequence"/>
</dbReference>
<name>A0A830CRZ3_9LAMI</name>
<sequence>MTNIFPPYRGQGEVHFLKLMAEEIENGGYAPGLTFRSESMLCVFRKFRIVCCPIYSDCFLKIKIKQIKKKYQEFSELMSQDAIYWNKKNNVVYGNMKLLSEKYNVKKKKIVSIVNEFPLIY</sequence>
<dbReference type="Pfam" id="PF12776">
    <property type="entry name" value="Myb_DNA-bind_3"/>
    <property type="match status" value="1"/>
</dbReference>
<dbReference type="AlphaFoldDB" id="A0A830CRZ3"/>
<gene>
    <name evidence="2" type="ORF">PHJA_002318900</name>
</gene>
<evidence type="ECO:0000313" key="2">
    <source>
        <dbReference type="EMBL" id="GFQ01750.1"/>
    </source>
</evidence>
<dbReference type="InterPro" id="IPR024752">
    <property type="entry name" value="Myb/SANT-like_dom"/>
</dbReference>
<reference evidence="2" key="1">
    <citation type="submission" date="2020-07" db="EMBL/GenBank/DDBJ databases">
        <title>Ethylene signaling mediates host invasion by parasitic plants.</title>
        <authorList>
            <person name="Yoshida S."/>
        </authorList>
    </citation>
    <scope>NUCLEOTIDE SEQUENCE</scope>
    <source>
        <strain evidence="2">Okayama</strain>
    </source>
</reference>
<protein>
    <recommendedName>
        <fullName evidence="1">Myb/SANT-like domain-containing protein</fullName>
    </recommendedName>
</protein>
<keyword evidence="3" id="KW-1185">Reference proteome</keyword>
<dbReference type="OrthoDB" id="904374at2759"/>
<accession>A0A830CRZ3</accession>
<proteinExistence type="predicted"/>
<feature type="domain" description="Myb/SANT-like" evidence="1">
    <location>
        <begin position="14"/>
        <end position="94"/>
    </location>
</feature>
<comment type="caution">
    <text evidence="2">The sequence shown here is derived from an EMBL/GenBank/DDBJ whole genome shotgun (WGS) entry which is preliminary data.</text>
</comment>
<evidence type="ECO:0000259" key="1">
    <source>
        <dbReference type="Pfam" id="PF12776"/>
    </source>
</evidence>
<evidence type="ECO:0000313" key="3">
    <source>
        <dbReference type="Proteomes" id="UP000653305"/>
    </source>
</evidence>